<proteinExistence type="predicted"/>
<accession>A0A9N9D552</accession>
<gene>
    <name evidence="2" type="ORF">POCULU_LOCUS8502</name>
</gene>
<dbReference type="Proteomes" id="UP000789572">
    <property type="component" value="Unassembled WGS sequence"/>
</dbReference>
<name>A0A9N9D552_9GLOM</name>
<keyword evidence="3" id="KW-1185">Reference proteome</keyword>
<evidence type="ECO:0000313" key="3">
    <source>
        <dbReference type="Proteomes" id="UP000789572"/>
    </source>
</evidence>
<protein>
    <submittedName>
        <fullName evidence="2">6715_t:CDS:1</fullName>
    </submittedName>
</protein>
<comment type="caution">
    <text evidence="2">The sequence shown here is derived from an EMBL/GenBank/DDBJ whole genome shotgun (WGS) entry which is preliminary data.</text>
</comment>
<feature type="compositionally biased region" description="Acidic residues" evidence="1">
    <location>
        <begin position="11"/>
        <end position="22"/>
    </location>
</feature>
<dbReference type="AlphaFoldDB" id="A0A9N9D552"/>
<dbReference type="EMBL" id="CAJVPJ010002494">
    <property type="protein sequence ID" value="CAG8622755.1"/>
    <property type="molecule type" value="Genomic_DNA"/>
</dbReference>
<evidence type="ECO:0000313" key="2">
    <source>
        <dbReference type="EMBL" id="CAG8622755.1"/>
    </source>
</evidence>
<evidence type="ECO:0000256" key="1">
    <source>
        <dbReference type="SAM" id="MobiDB-lite"/>
    </source>
</evidence>
<feature type="non-terminal residue" evidence="2">
    <location>
        <position position="40"/>
    </location>
</feature>
<organism evidence="2 3">
    <name type="scientific">Paraglomus occultum</name>
    <dbReference type="NCBI Taxonomy" id="144539"/>
    <lineage>
        <taxon>Eukaryota</taxon>
        <taxon>Fungi</taxon>
        <taxon>Fungi incertae sedis</taxon>
        <taxon>Mucoromycota</taxon>
        <taxon>Glomeromycotina</taxon>
        <taxon>Glomeromycetes</taxon>
        <taxon>Paraglomerales</taxon>
        <taxon>Paraglomeraceae</taxon>
        <taxon>Paraglomus</taxon>
    </lineage>
</organism>
<reference evidence="2" key="1">
    <citation type="submission" date="2021-06" db="EMBL/GenBank/DDBJ databases">
        <authorList>
            <person name="Kallberg Y."/>
            <person name="Tangrot J."/>
            <person name="Rosling A."/>
        </authorList>
    </citation>
    <scope>NUCLEOTIDE SEQUENCE</scope>
    <source>
        <strain evidence="2">IA702</strain>
    </source>
</reference>
<feature type="compositionally biased region" description="Basic and acidic residues" evidence="1">
    <location>
        <begin position="23"/>
        <end position="40"/>
    </location>
</feature>
<feature type="region of interest" description="Disordered" evidence="1">
    <location>
        <begin position="1"/>
        <end position="40"/>
    </location>
</feature>
<sequence>SHLSPFRTIDDSESESDAESIEGEEKIRKLSQDEVNIRDE</sequence>